<accession>A0ACB9W6J5</accession>
<proteinExistence type="predicted"/>
<evidence type="ECO:0000313" key="1">
    <source>
        <dbReference type="EMBL" id="KAI4808187.1"/>
    </source>
</evidence>
<reference evidence="1" key="1">
    <citation type="submission" date="2022-05" db="EMBL/GenBank/DDBJ databases">
        <title>Chromosome-level genome of Chaenocephalus aceratus.</title>
        <authorList>
            <person name="Park H."/>
        </authorList>
    </citation>
    <scope>NUCLEOTIDE SEQUENCE</scope>
    <source>
        <strain evidence="1">KU_202001</strain>
    </source>
</reference>
<evidence type="ECO:0000313" key="2">
    <source>
        <dbReference type="Proteomes" id="UP001057452"/>
    </source>
</evidence>
<organism evidence="1 2">
    <name type="scientific">Chaenocephalus aceratus</name>
    <name type="common">Blackfin icefish</name>
    <name type="synonym">Chaenichthys aceratus</name>
    <dbReference type="NCBI Taxonomy" id="36190"/>
    <lineage>
        <taxon>Eukaryota</taxon>
        <taxon>Metazoa</taxon>
        <taxon>Chordata</taxon>
        <taxon>Craniata</taxon>
        <taxon>Vertebrata</taxon>
        <taxon>Euteleostomi</taxon>
        <taxon>Actinopterygii</taxon>
        <taxon>Neopterygii</taxon>
        <taxon>Teleostei</taxon>
        <taxon>Neoteleostei</taxon>
        <taxon>Acanthomorphata</taxon>
        <taxon>Eupercaria</taxon>
        <taxon>Perciformes</taxon>
        <taxon>Notothenioidei</taxon>
        <taxon>Channichthyidae</taxon>
        <taxon>Chaenocephalus</taxon>
    </lineage>
</organism>
<gene>
    <name evidence="1" type="ORF">KUCAC02_000253</name>
</gene>
<comment type="caution">
    <text evidence="1">The sequence shown here is derived from an EMBL/GenBank/DDBJ whole genome shotgun (WGS) entry which is preliminary data.</text>
</comment>
<protein>
    <submittedName>
        <fullName evidence="1">Uncharacterized protein</fullName>
    </submittedName>
</protein>
<name>A0ACB9W6J5_CHAAC</name>
<dbReference type="EMBL" id="CM043802">
    <property type="protein sequence ID" value="KAI4808187.1"/>
    <property type="molecule type" value="Genomic_DNA"/>
</dbReference>
<keyword evidence="2" id="KW-1185">Reference proteome</keyword>
<sequence>MAVTWTKMLTTAGSRDYTSTGRKEKMTIQTWLFGYELTDTIMVFCDTKILFLASKKKVDFLKQVAITKGNENANGVPPITLLPEKRMKANKANFDKMIDAIKGSKEGKTVGIFSKDKFPGEYMKSWNETISAEGLEKVDISAVVAYTMAVKEDES</sequence>
<dbReference type="Proteomes" id="UP001057452">
    <property type="component" value="Chromosome 18"/>
</dbReference>